<dbReference type="InterPro" id="IPR001789">
    <property type="entry name" value="Sig_transdc_resp-reg_receiver"/>
</dbReference>
<dbReference type="Gene3D" id="1.10.10.10">
    <property type="entry name" value="Winged helix-like DNA-binding domain superfamily/Winged helix DNA-binding domain"/>
    <property type="match status" value="1"/>
</dbReference>
<dbReference type="OrthoDB" id="4127888at2"/>
<name>A0A2T3P9S1_9GAMM</name>
<keyword evidence="1 6" id="KW-0597">Phosphoprotein</keyword>
<comment type="caution">
    <text evidence="10">The sequence shown here is derived from an EMBL/GenBank/DDBJ whole genome shotgun (WGS) entry which is preliminary data.</text>
</comment>
<dbReference type="PROSITE" id="PS50110">
    <property type="entry name" value="RESPONSE_REGULATORY"/>
    <property type="match status" value="1"/>
</dbReference>
<evidence type="ECO:0000256" key="4">
    <source>
        <dbReference type="ARBA" id="ARBA00023125"/>
    </source>
</evidence>
<dbReference type="SMART" id="SM00448">
    <property type="entry name" value="REC"/>
    <property type="match status" value="1"/>
</dbReference>
<evidence type="ECO:0000313" key="10">
    <source>
        <dbReference type="EMBL" id="PSW25603.1"/>
    </source>
</evidence>
<feature type="modified residue" description="4-aspartylphosphate" evidence="6">
    <location>
        <position position="51"/>
    </location>
</feature>
<dbReference type="SMART" id="SM00862">
    <property type="entry name" value="Trans_reg_C"/>
    <property type="match status" value="1"/>
</dbReference>
<evidence type="ECO:0000256" key="3">
    <source>
        <dbReference type="ARBA" id="ARBA00023015"/>
    </source>
</evidence>
<dbReference type="SUPFAM" id="SSF52172">
    <property type="entry name" value="CheY-like"/>
    <property type="match status" value="1"/>
</dbReference>
<dbReference type="GO" id="GO:0005829">
    <property type="term" value="C:cytosol"/>
    <property type="evidence" value="ECO:0007669"/>
    <property type="project" value="TreeGrafter"/>
</dbReference>
<evidence type="ECO:0000256" key="2">
    <source>
        <dbReference type="ARBA" id="ARBA00023012"/>
    </source>
</evidence>
<dbReference type="PANTHER" id="PTHR48111">
    <property type="entry name" value="REGULATOR OF RPOS"/>
    <property type="match status" value="1"/>
</dbReference>
<dbReference type="RefSeq" id="WP_107302613.1">
    <property type="nucleotide sequence ID" value="NZ_AP024853.1"/>
</dbReference>
<feature type="domain" description="OmpR/PhoB-type" evidence="9">
    <location>
        <begin position="124"/>
        <end position="218"/>
    </location>
</feature>
<dbReference type="Gene3D" id="3.40.50.2300">
    <property type="match status" value="1"/>
</dbReference>
<evidence type="ECO:0000256" key="7">
    <source>
        <dbReference type="PROSITE-ProRule" id="PRU01091"/>
    </source>
</evidence>
<keyword evidence="4 7" id="KW-0238">DNA-binding</keyword>
<dbReference type="GO" id="GO:0000976">
    <property type="term" value="F:transcription cis-regulatory region binding"/>
    <property type="evidence" value="ECO:0007669"/>
    <property type="project" value="TreeGrafter"/>
</dbReference>
<sequence>MKILVVEDEVTLGGQIVEGLEQNGWVAELSCDGIDALYRATSEPWDAIVLDLGLPKLDGLTVLKGIRDENVNTPVVILSARNELTQRVEGLNAGADDYLTKPFQMVELVARLRAQLRRASGSGSPVIQASGLSLDTRTSKVMWQGQAIDLTALEFKVLAYLMHNTDKVISRTELVEHIYKQDFDRDSNTIEVFIGRIRRKIGGDVIKTVRGLGYRINADAK</sequence>
<protein>
    <submittedName>
        <fullName evidence="10">DNA-binding response regulator</fullName>
    </submittedName>
</protein>
<dbReference type="PROSITE" id="PS51755">
    <property type="entry name" value="OMPR_PHOB"/>
    <property type="match status" value="1"/>
</dbReference>
<dbReference type="FunFam" id="1.10.10.10:FF:000005">
    <property type="entry name" value="Two-component system response regulator"/>
    <property type="match status" value="1"/>
</dbReference>
<dbReference type="Proteomes" id="UP000240481">
    <property type="component" value="Unassembled WGS sequence"/>
</dbReference>
<gene>
    <name evidence="10" type="ORF">C9I94_08155</name>
</gene>
<dbReference type="CDD" id="cd00383">
    <property type="entry name" value="trans_reg_C"/>
    <property type="match status" value="1"/>
</dbReference>
<dbReference type="InterPro" id="IPR011006">
    <property type="entry name" value="CheY-like_superfamily"/>
</dbReference>
<keyword evidence="5" id="KW-0804">Transcription</keyword>
<keyword evidence="11" id="KW-1185">Reference proteome</keyword>
<dbReference type="GO" id="GO:0032993">
    <property type="term" value="C:protein-DNA complex"/>
    <property type="evidence" value="ECO:0007669"/>
    <property type="project" value="TreeGrafter"/>
</dbReference>
<organism evidence="10 11">
    <name type="scientific">Photobacterium swingsii</name>
    <dbReference type="NCBI Taxonomy" id="680026"/>
    <lineage>
        <taxon>Bacteria</taxon>
        <taxon>Pseudomonadati</taxon>
        <taxon>Pseudomonadota</taxon>
        <taxon>Gammaproteobacteria</taxon>
        <taxon>Vibrionales</taxon>
        <taxon>Vibrionaceae</taxon>
        <taxon>Photobacterium</taxon>
    </lineage>
</organism>
<keyword evidence="2" id="KW-0902">Two-component regulatory system</keyword>
<dbReference type="GO" id="GO:0000156">
    <property type="term" value="F:phosphorelay response regulator activity"/>
    <property type="evidence" value="ECO:0007669"/>
    <property type="project" value="TreeGrafter"/>
</dbReference>
<evidence type="ECO:0000259" key="8">
    <source>
        <dbReference type="PROSITE" id="PS50110"/>
    </source>
</evidence>
<proteinExistence type="predicted"/>
<reference evidence="10 11" key="1">
    <citation type="submission" date="2018-01" db="EMBL/GenBank/DDBJ databases">
        <title>Whole genome sequencing of Histamine producing bacteria.</title>
        <authorList>
            <person name="Butler K."/>
        </authorList>
    </citation>
    <scope>NUCLEOTIDE SEQUENCE [LARGE SCALE GENOMIC DNA]</scope>
    <source>
        <strain evidence="10 11">DSM 24669</strain>
    </source>
</reference>
<dbReference type="InterPro" id="IPR039420">
    <property type="entry name" value="WalR-like"/>
</dbReference>
<feature type="domain" description="Response regulatory" evidence="8">
    <location>
        <begin position="2"/>
        <end position="116"/>
    </location>
</feature>
<evidence type="ECO:0000256" key="1">
    <source>
        <dbReference type="ARBA" id="ARBA00022553"/>
    </source>
</evidence>
<dbReference type="PANTHER" id="PTHR48111:SF71">
    <property type="entry name" value="TRANSCRIPTIONAL REGULATORY PROTEIN PHOP"/>
    <property type="match status" value="1"/>
</dbReference>
<evidence type="ECO:0000313" key="11">
    <source>
        <dbReference type="Proteomes" id="UP000240481"/>
    </source>
</evidence>
<evidence type="ECO:0000259" key="9">
    <source>
        <dbReference type="PROSITE" id="PS51755"/>
    </source>
</evidence>
<dbReference type="EMBL" id="PYLZ01000003">
    <property type="protein sequence ID" value="PSW25603.1"/>
    <property type="molecule type" value="Genomic_DNA"/>
</dbReference>
<evidence type="ECO:0000256" key="5">
    <source>
        <dbReference type="ARBA" id="ARBA00023163"/>
    </source>
</evidence>
<dbReference type="Gene3D" id="6.10.250.690">
    <property type="match status" value="1"/>
</dbReference>
<evidence type="ECO:0000256" key="6">
    <source>
        <dbReference type="PROSITE-ProRule" id="PRU00169"/>
    </source>
</evidence>
<accession>A0A2T3P9S1</accession>
<dbReference type="Pfam" id="PF00072">
    <property type="entry name" value="Response_reg"/>
    <property type="match status" value="1"/>
</dbReference>
<dbReference type="InterPro" id="IPR036388">
    <property type="entry name" value="WH-like_DNA-bd_sf"/>
</dbReference>
<dbReference type="SUPFAM" id="SSF46894">
    <property type="entry name" value="C-terminal effector domain of the bipartite response regulators"/>
    <property type="match status" value="1"/>
</dbReference>
<dbReference type="AlphaFoldDB" id="A0A2T3P9S1"/>
<keyword evidence="3" id="KW-0805">Transcription regulation</keyword>
<dbReference type="InterPro" id="IPR016032">
    <property type="entry name" value="Sig_transdc_resp-reg_C-effctor"/>
</dbReference>
<dbReference type="Pfam" id="PF00486">
    <property type="entry name" value="Trans_reg_C"/>
    <property type="match status" value="1"/>
</dbReference>
<dbReference type="InterPro" id="IPR001867">
    <property type="entry name" value="OmpR/PhoB-type_DNA-bd"/>
</dbReference>
<feature type="DNA-binding region" description="OmpR/PhoB-type" evidence="7">
    <location>
        <begin position="124"/>
        <end position="218"/>
    </location>
</feature>
<dbReference type="GO" id="GO:0006355">
    <property type="term" value="P:regulation of DNA-templated transcription"/>
    <property type="evidence" value="ECO:0007669"/>
    <property type="project" value="InterPro"/>
</dbReference>